<evidence type="ECO:0000256" key="2">
    <source>
        <dbReference type="ARBA" id="ARBA00022679"/>
    </source>
</evidence>
<evidence type="ECO:0000313" key="4">
    <source>
        <dbReference type="EMBL" id="SHK71660.1"/>
    </source>
</evidence>
<dbReference type="PIRSF" id="PIRSF016202">
    <property type="entry name" value="PH1107"/>
    <property type="match status" value="1"/>
</dbReference>
<evidence type="ECO:0000256" key="3">
    <source>
        <dbReference type="ARBA" id="ARBA00024356"/>
    </source>
</evidence>
<keyword evidence="5" id="KW-1185">Reference proteome</keyword>
<evidence type="ECO:0000256" key="1">
    <source>
        <dbReference type="ARBA" id="ARBA00022676"/>
    </source>
</evidence>
<dbReference type="AlphaFoldDB" id="A0A1M6UR59"/>
<organism evidence="4 5">
    <name type="scientific">Rhodothermus profundi</name>
    <dbReference type="NCBI Taxonomy" id="633813"/>
    <lineage>
        <taxon>Bacteria</taxon>
        <taxon>Pseudomonadati</taxon>
        <taxon>Rhodothermota</taxon>
        <taxon>Rhodothermia</taxon>
        <taxon>Rhodothermales</taxon>
        <taxon>Rhodothermaceae</taxon>
        <taxon>Rhodothermus</taxon>
    </lineage>
</organism>
<dbReference type="RefSeq" id="WP_072715649.1">
    <property type="nucleotide sequence ID" value="NZ_FRAU01000005.1"/>
</dbReference>
<dbReference type="InterPro" id="IPR023296">
    <property type="entry name" value="Glyco_hydro_beta-prop_sf"/>
</dbReference>
<reference evidence="5" key="1">
    <citation type="submission" date="2016-11" db="EMBL/GenBank/DDBJ databases">
        <authorList>
            <person name="Varghese N."/>
            <person name="Submissions S."/>
        </authorList>
    </citation>
    <scope>NUCLEOTIDE SEQUENCE [LARGE SCALE GENOMIC DNA]</scope>
    <source>
        <strain evidence="5">DSM 22212</strain>
    </source>
</reference>
<evidence type="ECO:0000313" key="5">
    <source>
        <dbReference type="Proteomes" id="UP000185812"/>
    </source>
</evidence>
<dbReference type="PANTHER" id="PTHR34106:SF5">
    <property type="entry name" value="GLYCOSIDASE"/>
    <property type="match status" value="1"/>
</dbReference>
<dbReference type="GO" id="GO:0016757">
    <property type="term" value="F:glycosyltransferase activity"/>
    <property type="evidence" value="ECO:0007669"/>
    <property type="project" value="UniProtKB-KW"/>
</dbReference>
<protein>
    <submittedName>
        <fullName evidence="4">Predicted glycosyl hydrolase, GH43/DUF377 family</fullName>
    </submittedName>
</protein>
<proteinExistence type="inferred from homology"/>
<dbReference type="Proteomes" id="UP000185812">
    <property type="component" value="Unassembled WGS sequence"/>
</dbReference>
<sequence length="329" mass="37181">MRDHEVLPAPQQVGELFRRYEGNPILTAEDWPYPCNAVFNPAAVRLDTGETLLLVRVEDHRGVSHLTVARSPNGLTDWTIDPEPTLVPDPAHWPEEAWGIEDPRIVWLEEMGCYAVTYTAFSEEGPAIALALTDDFKHFERRGLIMPPEDKNGVLLPRKIGGYWILLHRTSSMRRETRPAIWLSRSPDLRHWSGPRVVLRPRPGIWWDHVRIGAGPPPIETPEGWLLIYHGVRTTVAGDIYRVGMALLDLENPTRVIRRAPGWILGPRAPYERVGDVSNVVFPCGYVLDGDTLRLYYGAADTCVAVAEARLSELLDWLLNGHYNGQAQR</sequence>
<keyword evidence="1" id="KW-0328">Glycosyltransferase</keyword>
<dbReference type="Pfam" id="PF04041">
    <property type="entry name" value="Glyco_hydro_130"/>
    <property type="match status" value="1"/>
</dbReference>
<keyword evidence="4" id="KW-0378">Hydrolase</keyword>
<dbReference type="OrthoDB" id="9775877at2"/>
<name>A0A1M6UR59_9BACT</name>
<dbReference type="CDD" id="cd18615">
    <property type="entry name" value="GH130"/>
    <property type="match status" value="1"/>
</dbReference>
<dbReference type="GO" id="GO:0016787">
    <property type="term" value="F:hydrolase activity"/>
    <property type="evidence" value="ECO:0007669"/>
    <property type="project" value="UniProtKB-KW"/>
</dbReference>
<dbReference type="SUPFAM" id="SSF75005">
    <property type="entry name" value="Arabinanase/levansucrase/invertase"/>
    <property type="match status" value="1"/>
</dbReference>
<dbReference type="STRING" id="633813.SAMN04488087_1824"/>
<gene>
    <name evidence="4" type="ORF">SAMN04488087_1824</name>
</gene>
<dbReference type="EMBL" id="FRAU01000005">
    <property type="protein sequence ID" value="SHK71660.1"/>
    <property type="molecule type" value="Genomic_DNA"/>
</dbReference>
<dbReference type="PANTHER" id="PTHR34106">
    <property type="entry name" value="GLYCOSIDASE"/>
    <property type="match status" value="1"/>
</dbReference>
<comment type="similarity">
    <text evidence="3">Belongs to the glycosyl hydrolase 130 family.</text>
</comment>
<dbReference type="Gene3D" id="2.115.10.20">
    <property type="entry name" value="Glycosyl hydrolase domain, family 43"/>
    <property type="match status" value="1"/>
</dbReference>
<keyword evidence="2" id="KW-0808">Transferase</keyword>
<accession>A0A1M6UR59</accession>
<dbReference type="InterPro" id="IPR007184">
    <property type="entry name" value="Mannoside_phosphorylase"/>
</dbReference>